<evidence type="ECO:0000256" key="1">
    <source>
        <dbReference type="ARBA" id="ARBA00000185"/>
    </source>
</evidence>
<dbReference type="CDD" id="cd00187">
    <property type="entry name" value="TOP4c"/>
    <property type="match status" value="1"/>
</dbReference>
<dbReference type="HOGENOM" id="CLU_001935_1_1_1"/>
<feature type="compositionally biased region" description="Low complexity" evidence="20">
    <location>
        <begin position="1390"/>
        <end position="1400"/>
    </location>
</feature>
<comment type="cofactor">
    <cofactor evidence="2">
        <name>Ca(2+)</name>
        <dbReference type="ChEBI" id="CHEBI:29108"/>
    </cofactor>
</comment>
<evidence type="ECO:0000256" key="11">
    <source>
        <dbReference type="ARBA" id="ARBA00022741"/>
    </source>
</evidence>
<evidence type="ECO:0000313" key="24">
    <source>
        <dbReference type="Proteomes" id="UP000002753"/>
    </source>
</evidence>
<dbReference type="FunFam" id="1.10.268.10:FF:000003">
    <property type="entry name" value="DNA topoisomerase 2"/>
    <property type="match status" value="1"/>
</dbReference>
<feature type="region of interest" description="Disordered" evidence="20">
    <location>
        <begin position="1242"/>
        <end position="1282"/>
    </location>
</feature>
<feature type="domain" description="Topo IIA-type catalytic" evidence="22">
    <location>
        <begin position="761"/>
        <end position="1228"/>
    </location>
</feature>
<keyword evidence="9" id="KW-0597">Phosphoprotein</keyword>
<keyword evidence="11 19" id="KW-0547">Nucleotide-binding</keyword>
<evidence type="ECO:0000256" key="14">
    <source>
        <dbReference type="ARBA" id="ARBA00023029"/>
    </source>
</evidence>
<dbReference type="InterPro" id="IPR036890">
    <property type="entry name" value="HATPase_C_sf"/>
</dbReference>
<evidence type="ECO:0000259" key="22">
    <source>
        <dbReference type="PROSITE" id="PS52040"/>
    </source>
</evidence>
<evidence type="ECO:0000256" key="5">
    <source>
        <dbReference type="ARBA" id="ARBA00011080"/>
    </source>
</evidence>
<evidence type="ECO:0000256" key="19">
    <source>
        <dbReference type="RuleBase" id="RU362094"/>
    </source>
</evidence>
<dbReference type="InterPro" id="IPR018522">
    <property type="entry name" value="TopoIIA_CS"/>
</dbReference>
<name>J6EDE8_SACK1</name>
<evidence type="ECO:0000259" key="21">
    <source>
        <dbReference type="PROSITE" id="PS50880"/>
    </source>
</evidence>
<evidence type="ECO:0000256" key="9">
    <source>
        <dbReference type="ARBA" id="ARBA00022553"/>
    </source>
</evidence>
<dbReference type="PRINTS" id="PR01158">
    <property type="entry name" value="TOPISMRASEII"/>
</dbReference>
<dbReference type="SUPFAM" id="SSF56719">
    <property type="entry name" value="Type II DNA topoisomerase"/>
    <property type="match status" value="1"/>
</dbReference>
<dbReference type="CDD" id="cd03481">
    <property type="entry name" value="TopoIIA_Trans_ScTopoIIA"/>
    <property type="match status" value="1"/>
</dbReference>
<keyword evidence="14 18" id="KW-0799">Topoisomerase</keyword>
<protein>
    <recommendedName>
        <fullName evidence="8 19">DNA topoisomerase 2</fullName>
        <ecNumber evidence="7 19">5.6.2.2</ecNumber>
    </recommendedName>
</protein>
<dbReference type="EMBL" id="AACI03001961">
    <property type="protein sequence ID" value="EJT41712.1"/>
    <property type="molecule type" value="Genomic_DNA"/>
</dbReference>
<dbReference type="Pfam" id="PF16898">
    <property type="entry name" value="TOPRIM_C"/>
    <property type="match status" value="1"/>
</dbReference>
<dbReference type="InterPro" id="IPR013757">
    <property type="entry name" value="Topo_IIA_A_a_sf"/>
</dbReference>
<dbReference type="GO" id="GO:0000819">
    <property type="term" value="P:sister chromatid segregation"/>
    <property type="evidence" value="ECO:0007669"/>
    <property type="project" value="TreeGrafter"/>
</dbReference>
<dbReference type="GO" id="GO:0003918">
    <property type="term" value="F:DNA topoisomerase type II (double strand cut, ATP-hydrolyzing) activity"/>
    <property type="evidence" value="ECO:0007669"/>
    <property type="project" value="UniProtKB-UniRule"/>
</dbReference>
<comment type="similarity">
    <text evidence="5 19">Belongs to the type II topoisomerase family.</text>
</comment>
<evidence type="ECO:0000256" key="2">
    <source>
        <dbReference type="ARBA" id="ARBA00001913"/>
    </source>
</evidence>
<dbReference type="InterPro" id="IPR014721">
    <property type="entry name" value="Ribsml_uS5_D2-typ_fold_subgr"/>
</dbReference>
<dbReference type="InterPro" id="IPR013760">
    <property type="entry name" value="Topo_IIA-like_dom_sf"/>
</dbReference>
<evidence type="ECO:0000256" key="3">
    <source>
        <dbReference type="ARBA" id="ARBA00001946"/>
    </source>
</evidence>
<dbReference type="PRINTS" id="PR00418">
    <property type="entry name" value="TPI2FAMILY"/>
</dbReference>
<dbReference type="InterPro" id="IPR031660">
    <property type="entry name" value="TOPRIM_C"/>
</dbReference>
<dbReference type="InterPro" id="IPR002205">
    <property type="entry name" value="Topo_IIA_dom_A"/>
</dbReference>
<dbReference type="PANTHER" id="PTHR10169">
    <property type="entry name" value="DNA TOPOISOMERASE/GYRASE"/>
    <property type="match status" value="1"/>
</dbReference>
<keyword evidence="24" id="KW-1185">Reference proteome</keyword>
<comment type="function">
    <text evidence="19">Control of topological states of DNA by transient breakage and subsequent rejoining of DNA strands. Topoisomerase II makes double-strand breaks.</text>
</comment>
<dbReference type="GO" id="GO:0003677">
    <property type="term" value="F:DNA binding"/>
    <property type="evidence" value="ECO:0007669"/>
    <property type="project" value="UniProtKB-UniRule"/>
</dbReference>
<accession>J6EDE8</accession>
<dbReference type="InterPro" id="IPR013758">
    <property type="entry name" value="Topo_IIA_A/C_ab"/>
</dbReference>
<dbReference type="PROSITE" id="PS00177">
    <property type="entry name" value="TOPOISOMERASE_II"/>
    <property type="match status" value="1"/>
</dbReference>
<dbReference type="Gene3D" id="3.30.1360.40">
    <property type="match status" value="1"/>
</dbReference>
<dbReference type="FunFam" id="3.30.1360.40:FF:000011">
    <property type="entry name" value="DNA topoisomerase 2"/>
    <property type="match status" value="1"/>
</dbReference>
<keyword evidence="17" id="KW-0539">Nucleus</keyword>
<dbReference type="CDD" id="cd03365">
    <property type="entry name" value="TOPRIM_TopoIIA"/>
    <property type="match status" value="1"/>
</dbReference>
<evidence type="ECO:0000256" key="15">
    <source>
        <dbReference type="ARBA" id="ARBA00023125"/>
    </source>
</evidence>
<evidence type="ECO:0000256" key="18">
    <source>
        <dbReference type="PROSITE-ProRule" id="PRU01384"/>
    </source>
</evidence>
<comment type="cofactor">
    <cofactor evidence="3">
        <name>Mg(2+)</name>
        <dbReference type="ChEBI" id="CHEBI:18420"/>
    </cofactor>
</comment>
<dbReference type="InterPro" id="IPR013506">
    <property type="entry name" value="Topo_IIA_bsu_dom2"/>
</dbReference>
<dbReference type="FunFam" id="3.30.565.10:FF:000004">
    <property type="entry name" value="DNA topoisomerase 2"/>
    <property type="match status" value="1"/>
</dbReference>
<dbReference type="GO" id="GO:0000712">
    <property type="term" value="P:resolution of meiotic recombination intermediates"/>
    <property type="evidence" value="ECO:0007669"/>
    <property type="project" value="TreeGrafter"/>
</dbReference>
<dbReference type="FunFam" id="3.40.50.670:FF:000001">
    <property type="entry name" value="DNA topoisomerase 2"/>
    <property type="match status" value="2"/>
</dbReference>
<comment type="subcellular location">
    <subcellularLocation>
        <location evidence="4">Nucleus</location>
    </subcellularLocation>
</comment>
<dbReference type="SUPFAM" id="SSF55874">
    <property type="entry name" value="ATPase domain of HSP90 chaperone/DNA topoisomerase II/histidine kinase"/>
    <property type="match status" value="1"/>
</dbReference>
<feature type="compositionally biased region" description="Acidic residues" evidence="20">
    <location>
        <begin position="1468"/>
        <end position="1487"/>
    </location>
</feature>
<dbReference type="Pfam" id="PF02518">
    <property type="entry name" value="HATPase_c"/>
    <property type="match status" value="1"/>
</dbReference>
<comment type="catalytic activity">
    <reaction evidence="1 18 19">
        <text>ATP-dependent breakage, passage and rejoining of double-stranded DNA.</text>
        <dbReference type="EC" id="5.6.2.2"/>
    </reaction>
</comment>
<dbReference type="CDD" id="cd16930">
    <property type="entry name" value="HATPase_TopII-like"/>
    <property type="match status" value="1"/>
</dbReference>
<feature type="region of interest" description="Disordered" evidence="20">
    <location>
        <begin position="1149"/>
        <end position="1176"/>
    </location>
</feature>
<dbReference type="InterPro" id="IPR003594">
    <property type="entry name" value="HATPase_dom"/>
</dbReference>
<dbReference type="Gene3D" id="3.90.199.10">
    <property type="entry name" value="Topoisomerase II, domain 5"/>
    <property type="match status" value="1"/>
</dbReference>
<feature type="active site" description="O-(5'-phospho-DNA)-tyrosine intermediate" evidence="18">
    <location>
        <position position="851"/>
    </location>
</feature>
<dbReference type="PROSITE" id="PS52040">
    <property type="entry name" value="TOPO_IIA"/>
    <property type="match status" value="1"/>
</dbReference>
<feature type="compositionally biased region" description="Basic and acidic residues" evidence="20">
    <location>
        <begin position="24"/>
        <end position="34"/>
    </location>
</feature>
<reference evidence="24" key="2">
    <citation type="journal article" date="2011" name="G3 (Bethesda)">
        <title>The awesome power of yeast evolutionary genetics: New genome sequences and strain resources for the Saccharomyces sensu stricto genus.</title>
        <authorList>
            <person name="Scannell D.R."/>
            <person name="Zill O.A."/>
            <person name="Rokas A."/>
            <person name="Payen C."/>
            <person name="Dunham M.J."/>
            <person name="Eisen M.B."/>
            <person name="Rine J."/>
            <person name="Johnston M."/>
            <person name="Hittinger C.T."/>
        </authorList>
    </citation>
    <scope>GENOME REANNOTATION</scope>
    <source>
        <strain evidence="24">ATCC MYA-4449 / AS 2.2408 / CBS 8840 / NBRC 1802 / NCYC 2889</strain>
    </source>
</reference>
<dbReference type="GO" id="GO:0005524">
    <property type="term" value="F:ATP binding"/>
    <property type="evidence" value="ECO:0007669"/>
    <property type="project" value="UniProtKB-UniRule"/>
</dbReference>
<dbReference type="InterPro" id="IPR001241">
    <property type="entry name" value="Topo_IIA"/>
</dbReference>
<feature type="compositionally biased region" description="Acidic residues" evidence="20">
    <location>
        <begin position="1414"/>
        <end position="1436"/>
    </location>
</feature>
<evidence type="ECO:0000256" key="13">
    <source>
        <dbReference type="ARBA" id="ARBA00022842"/>
    </source>
</evidence>
<evidence type="ECO:0000313" key="23">
    <source>
        <dbReference type="EMBL" id="EJT41712.1"/>
    </source>
</evidence>
<keyword evidence="13" id="KW-0460">Magnesium</keyword>
<dbReference type="GO" id="GO:0046872">
    <property type="term" value="F:metal ion binding"/>
    <property type="evidence" value="ECO:0007669"/>
    <property type="project" value="UniProtKB-KW"/>
</dbReference>
<feature type="region of interest" description="Disordered" evidence="20">
    <location>
        <begin position="1306"/>
        <end position="1353"/>
    </location>
</feature>
<dbReference type="Gene3D" id="1.10.268.10">
    <property type="entry name" value="Topoisomerase, domain 3"/>
    <property type="match status" value="1"/>
</dbReference>
<dbReference type="GO" id="GO:0006265">
    <property type="term" value="P:DNA topological change"/>
    <property type="evidence" value="ECO:0007669"/>
    <property type="project" value="UniProtKB-UniRule"/>
</dbReference>
<keyword evidence="16 18" id="KW-0413">Isomerase</keyword>
<evidence type="ECO:0000256" key="20">
    <source>
        <dbReference type="SAM" id="MobiDB-lite"/>
    </source>
</evidence>
<dbReference type="SMART" id="SM00387">
    <property type="entry name" value="HATPase_c"/>
    <property type="match status" value="1"/>
</dbReference>
<dbReference type="Pfam" id="PF00204">
    <property type="entry name" value="DNA_gyraseB"/>
    <property type="match status" value="1"/>
</dbReference>
<evidence type="ECO:0000256" key="6">
    <source>
        <dbReference type="ARBA" id="ARBA00011738"/>
    </source>
</evidence>
<proteinExistence type="inferred from homology"/>
<evidence type="ECO:0000256" key="16">
    <source>
        <dbReference type="ARBA" id="ARBA00023235"/>
    </source>
</evidence>
<feature type="region of interest" description="Disordered" evidence="20">
    <location>
        <begin position="1367"/>
        <end position="1487"/>
    </location>
</feature>
<dbReference type="FunFam" id="3.30.230.10:FF:000079">
    <property type="entry name" value="DNA topoisomerase 2"/>
    <property type="match status" value="1"/>
</dbReference>
<dbReference type="Proteomes" id="UP000002753">
    <property type="component" value="Unassembled WGS sequence"/>
</dbReference>
<evidence type="ECO:0000256" key="7">
    <source>
        <dbReference type="ARBA" id="ARBA00012895"/>
    </source>
</evidence>
<dbReference type="FunFam" id="3.90.199.10:FF:000002">
    <property type="entry name" value="DNA topoisomerase 2"/>
    <property type="match status" value="1"/>
</dbReference>
<organism evidence="23 24">
    <name type="scientific">Saccharomyces kudriavzevii (strain ATCC MYA-4449 / AS 2.2408 / CBS 8840 / NBRC 1802 / NCYC 2889)</name>
    <name type="common">Yeast</name>
    <dbReference type="NCBI Taxonomy" id="226230"/>
    <lineage>
        <taxon>Eukaryota</taxon>
        <taxon>Fungi</taxon>
        <taxon>Dikarya</taxon>
        <taxon>Ascomycota</taxon>
        <taxon>Saccharomycotina</taxon>
        <taxon>Saccharomycetes</taxon>
        <taxon>Saccharomycetales</taxon>
        <taxon>Saccharomycetaceae</taxon>
        <taxon>Saccharomyces</taxon>
    </lineage>
</organism>
<dbReference type="InterPro" id="IPR001154">
    <property type="entry name" value="TopoII_euk"/>
</dbReference>
<keyword evidence="15 18" id="KW-0238">DNA-binding</keyword>
<evidence type="ECO:0000256" key="4">
    <source>
        <dbReference type="ARBA" id="ARBA00004123"/>
    </source>
</evidence>
<dbReference type="Gene3D" id="3.30.1490.30">
    <property type="match status" value="1"/>
</dbReference>
<evidence type="ECO:0000256" key="17">
    <source>
        <dbReference type="ARBA" id="ARBA00023242"/>
    </source>
</evidence>
<dbReference type="PANTHER" id="PTHR10169:SF38">
    <property type="entry name" value="DNA TOPOISOMERASE 2"/>
    <property type="match status" value="1"/>
</dbReference>
<dbReference type="InterPro" id="IPR013759">
    <property type="entry name" value="Topo_IIA_B_C"/>
</dbReference>
<dbReference type="SMART" id="SM00433">
    <property type="entry name" value="TOP2c"/>
    <property type="match status" value="1"/>
</dbReference>
<feature type="region of interest" description="Disordered" evidence="20">
    <location>
        <begin position="1"/>
        <end position="46"/>
    </location>
</feature>
<comment type="caution">
    <text evidence="23">The sequence shown here is derived from an EMBL/GenBank/DDBJ whole genome shotgun (WGS) entry which is preliminary data.</text>
</comment>
<dbReference type="InterPro" id="IPR006171">
    <property type="entry name" value="TOPRIM_dom"/>
</dbReference>
<dbReference type="InterPro" id="IPR020568">
    <property type="entry name" value="Ribosomal_Su5_D2-typ_SF"/>
</dbReference>
<dbReference type="Gene3D" id="3.30.230.10">
    <property type="match status" value="1"/>
</dbReference>
<dbReference type="Gene3D" id="3.40.50.670">
    <property type="match status" value="1"/>
</dbReference>
<evidence type="ECO:0000256" key="10">
    <source>
        <dbReference type="ARBA" id="ARBA00022723"/>
    </source>
</evidence>
<dbReference type="Pfam" id="PF00521">
    <property type="entry name" value="DNA_topoisoIV"/>
    <property type="match status" value="1"/>
</dbReference>
<gene>
    <name evidence="23" type="primary">YNL088W</name>
    <name evidence="23" type="ORF">SKUD_188302</name>
</gene>
<sequence length="1487" mass="170145">MNAERGNKTRSSQRKCKQKFTAEGGKKEKKREGPSSKSNKWSPHFCKTNRDFQLPVLSIQNHIDKNGLIMSSEPTNTSEKYQKISQLEHILKRPDTYVGSVETQDQLQWIYDEETDCMIEKKVIIVPGLFKIFDEILVNAADNKVRDPSMKRIDVNILPEENTIEVKNDGKGIPVEIHNKENIYIPEMIFGHLLTSSNYDDDEKKVTGGRNGYGAKLCNIFSTEFILETADLNVGKKYIQKWENNMSICHPPKITSYKKGPSYTKVTFKPDLSRFGMKSLDSDILGVMRRRVYDINGSVRDINAYLNGKSLKIRNFRNYVGLYLKSLEKKRQLDNGQDVAAQPHIPTILYERLNDRWEVAFAVSDISFQQISFVNSIATTMGGTHVNYVTDQIVKKISEILKKKKKRSVKPFQIKNNMFIFINCLVENPAFTSQTKEQLTTRVKDFGSRCEIPIEYINKIMKTELATRMFEIADANEDNALKKSDGTRKSRITDYPKLEDANKAGSKDGYKCTLVLTEGDSALSLAVAGLSVVGRDYYGCYPLRGKMLNVREASADQISKNAEIQAIKKIMGLQHRKKYEDTKSLRYGHLMIMTDQDHDGSHIKGLIINFLESSFPGLLDIEGFLLDFITPIIKVSITKPTKKTISFYNMPDYEKWRNEESHKFTWKQKYYKGLGTSLAREVREYFSDLDRHLKIFHSLQGNDKDYIDLAFSKKKADDRKEWLRQYEPGTVLDPTLKEIPIGDFINKELILFSLADNIRSIPNVLDGLKPGQRKVLYGCFKKNLKEEIKVGILASYVGGCTAYHHAEESLAQTIIGLAQNFVGSNNINLLLPNGAFGTRATGGKDAAAARYIYTNLNKLTRKIFHPSDDQLYTYAQEDETTVEPEWYLPILPMVLVNGAEGIGTGWSTYIPPFNPLEIVKNIRHLMNDEEQEQMRPWFKGWTGTVEEIERLRYRMYGKIEQVGTNTLEITELPARTWTLTIKEYLLLGLSGSDKIKAWIKDMEEQHDDNIKFIITLSPEEMAKTRKIGFYERFKLVSPISLMNMVAFDPHGKIKRYYSANEILSEFFYVRLEYYQKRKDHMSERLQWEVEKYSFQVKFIKMIIDKELVVTNKLKKAIIQELEDLGFPRINKEGKPYYGAPKTEMTEQVDDVNSVASDEDIEEKSHEDAENSTNGPEELYGTYEYLLGMKIWSLTKERYEKLLKQKQEREIELENLLKLSAKDIWNADLEAFESGYEEFLQQDKEARGGNVPNKGSKIKGKRKRQLADSDYNPSKKSKKTTAKKIKLEDSNFARVLLKQELVTKGKGPTRIKKEKSFPASKVKTEGEEESAPSTSSSSIFDIKKEDGDESGLSKISNKFKRISTIFDKMESASPTSNESTPEEIATVITTKPAAAQNAPARKPAKKPQKIVELSGESDLEVLDIYTNEEDGDEEDDAVPQRPRRQRSARAASVPKKSYAETLELSDNSFIEDDDEQEQDSDASFNEED</sequence>
<dbReference type="FunFam" id="3.30.1490.30:FF:000001">
    <property type="entry name" value="DNA topoisomerase 2"/>
    <property type="match status" value="1"/>
</dbReference>
<evidence type="ECO:0000256" key="8">
    <source>
        <dbReference type="ARBA" id="ARBA00019635"/>
    </source>
</evidence>
<comment type="subunit">
    <text evidence="6 19">Homodimer.</text>
</comment>
<keyword evidence="12 19" id="KW-0067">ATP-binding</keyword>
<dbReference type="GO" id="GO:0005634">
    <property type="term" value="C:nucleus"/>
    <property type="evidence" value="ECO:0007669"/>
    <property type="project" value="UniProtKB-SubCell"/>
</dbReference>
<dbReference type="SUPFAM" id="SSF54211">
    <property type="entry name" value="Ribosomal protein S5 domain 2-like"/>
    <property type="match status" value="1"/>
</dbReference>
<evidence type="ECO:0000256" key="12">
    <source>
        <dbReference type="ARBA" id="ARBA00022840"/>
    </source>
</evidence>
<dbReference type="Gene3D" id="3.30.565.10">
    <property type="entry name" value="Histidine kinase-like ATPase, C-terminal domain"/>
    <property type="match status" value="1"/>
</dbReference>
<reference evidence="23 24" key="1">
    <citation type="journal article" date="2003" name="Science">
        <title>Finding functional features in Saccharomyces genomes by phylogenetic footprinting.</title>
        <authorList>
            <person name="Cliften P.F."/>
            <person name="Sudarsanam P."/>
            <person name="Desikan A."/>
            <person name="Fulton L."/>
            <person name="Fulton B."/>
            <person name="Majors J."/>
            <person name="Waterston R."/>
            <person name="Cohen B.A."/>
            <person name="Johnston M."/>
        </authorList>
    </citation>
    <scope>NUCLEOTIDE SEQUENCE [LARGE SCALE GENOMIC DNA]</scope>
    <source>
        <strain evidence="24">ATCC MYA-4449 / AS 2.2408 / CBS 8840 / NBRC 1802 / NCYC 2889</strain>
    </source>
</reference>
<dbReference type="InterPro" id="IPR034157">
    <property type="entry name" value="TOPRIM_TopoII"/>
</dbReference>
<dbReference type="SMART" id="SM00434">
    <property type="entry name" value="TOP4c"/>
    <property type="match status" value="1"/>
</dbReference>
<keyword evidence="10" id="KW-0479">Metal-binding</keyword>
<dbReference type="PROSITE" id="PS50880">
    <property type="entry name" value="TOPRIM"/>
    <property type="match status" value="1"/>
</dbReference>
<dbReference type="STRING" id="226230.J6EDE8"/>
<dbReference type="InterPro" id="IPR050634">
    <property type="entry name" value="DNA_Topoisomerase_II"/>
</dbReference>
<feature type="domain" description="Toprim" evidence="21">
    <location>
        <begin position="512"/>
        <end position="626"/>
    </location>
</feature>
<dbReference type="Pfam" id="PF01751">
    <property type="entry name" value="Toprim"/>
    <property type="match status" value="1"/>
</dbReference>
<dbReference type="EC" id="5.6.2.2" evidence="7 19"/>